<dbReference type="InterPro" id="IPR036390">
    <property type="entry name" value="WH_DNA-bd_sf"/>
</dbReference>
<keyword evidence="3" id="KW-0238">DNA-binding</keyword>
<dbReference type="Gene3D" id="3.40.190.290">
    <property type="match status" value="1"/>
</dbReference>
<dbReference type="InterPro" id="IPR000847">
    <property type="entry name" value="LysR_HTH_N"/>
</dbReference>
<evidence type="ECO:0000259" key="5">
    <source>
        <dbReference type="PROSITE" id="PS50931"/>
    </source>
</evidence>
<dbReference type="PRINTS" id="PR00039">
    <property type="entry name" value="HTHLYSR"/>
</dbReference>
<evidence type="ECO:0000313" key="6">
    <source>
        <dbReference type="EMBL" id="MFD2205418.1"/>
    </source>
</evidence>
<dbReference type="Pfam" id="PF00126">
    <property type="entry name" value="HTH_1"/>
    <property type="match status" value="1"/>
</dbReference>
<keyword evidence="2" id="KW-0805">Transcription regulation</keyword>
<protein>
    <submittedName>
        <fullName evidence="6">LysR family transcriptional regulator</fullName>
    </submittedName>
</protein>
<dbReference type="EMBL" id="JBHUII010000004">
    <property type="protein sequence ID" value="MFD2205418.1"/>
    <property type="molecule type" value="Genomic_DNA"/>
</dbReference>
<dbReference type="PANTHER" id="PTHR30419">
    <property type="entry name" value="HTH-TYPE TRANSCRIPTIONAL REGULATOR YBHD"/>
    <property type="match status" value="1"/>
</dbReference>
<dbReference type="PANTHER" id="PTHR30419:SF8">
    <property type="entry name" value="NITROGEN ASSIMILATION TRANSCRIPTIONAL ACTIVATOR-RELATED"/>
    <property type="match status" value="1"/>
</dbReference>
<comment type="similarity">
    <text evidence="1">Belongs to the LysR transcriptional regulatory family.</text>
</comment>
<comment type="caution">
    <text evidence="6">The sequence shown here is derived from an EMBL/GenBank/DDBJ whole genome shotgun (WGS) entry which is preliminary data.</text>
</comment>
<dbReference type="SUPFAM" id="SSF53850">
    <property type="entry name" value="Periplasmic binding protein-like II"/>
    <property type="match status" value="1"/>
</dbReference>
<name>A0ABW5BH84_9PROT</name>
<dbReference type="InterPro" id="IPR050950">
    <property type="entry name" value="HTH-type_LysR_regulators"/>
</dbReference>
<keyword evidence="4" id="KW-0804">Transcription</keyword>
<evidence type="ECO:0000256" key="3">
    <source>
        <dbReference type="ARBA" id="ARBA00023125"/>
    </source>
</evidence>
<dbReference type="PROSITE" id="PS50931">
    <property type="entry name" value="HTH_LYSR"/>
    <property type="match status" value="1"/>
</dbReference>
<organism evidence="6 7">
    <name type="scientific">Kiloniella antarctica</name>
    <dbReference type="NCBI Taxonomy" id="1550907"/>
    <lineage>
        <taxon>Bacteria</taxon>
        <taxon>Pseudomonadati</taxon>
        <taxon>Pseudomonadota</taxon>
        <taxon>Alphaproteobacteria</taxon>
        <taxon>Rhodospirillales</taxon>
        <taxon>Kiloniellaceae</taxon>
        <taxon>Kiloniella</taxon>
    </lineage>
</organism>
<proteinExistence type="inferred from homology"/>
<dbReference type="InterPro" id="IPR005119">
    <property type="entry name" value="LysR_subst-bd"/>
</dbReference>
<gene>
    <name evidence="6" type="ORF">ACFSKO_07345</name>
</gene>
<accession>A0ABW5BH84</accession>
<dbReference type="RefSeq" id="WP_380250008.1">
    <property type="nucleotide sequence ID" value="NZ_JBHUII010000004.1"/>
</dbReference>
<dbReference type="InterPro" id="IPR036388">
    <property type="entry name" value="WH-like_DNA-bd_sf"/>
</dbReference>
<evidence type="ECO:0000256" key="2">
    <source>
        <dbReference type="ARBA" id="ARBA00023015"/>
    </source>
</evidence>
<dbReference type="Pfam" id="PF03466">
    <property type="entry name" value="LysR_substrate"/>
    <property type="match status" value="1"/>
</dbReference>
<feature type="domain" description="HTH lysR-type" evidence="5">
    <location>
        <begin position="7"/>
        <end position="64"/>
    </location>
</feature>
<dbReference type="SUPFAM" id="SSF46785">
    <property type="entry name" value="Winged helix' DNA-binding domain"/>
    <property type="match status" value="1"/>
</dbReference>
<dbReference type="Proteomes" id="UP001597294">
    <property type="component" value="Unassembled WGS sequence"/>
</dbReference>
<keyword evidence="7" id="KW-1185">Reference proteome</keyword>
<evidence type="ECO:0000256" key="4">
    <source>
        <dbReference type="ARBA" id="ARBA00023163"/>
    </source>
</evidence>
<dbReference type="Gene3D" id="1.10.10.10">
    <property type="entry name" value="Winged helix-like DNA-binding domain superfamily/Winged helix DNA-binding domain"/>
    <property type="match status" value="1"/>
</dbReference>
<evidence type="ECO:0000313" key="7">
    <source>
        <dbReference type="Proteomes" id="UP001597294"/>
    </source>
</evidence>
<reference evidence="7" key="1">
    <citation type="journal article" date="2019" name="Int. J. Syst. Evol. Microbiol.">
        <title>The Global Catalogue of Microorganisms (GCM) 10K type strain sequencing project: providing services to taxonomists for standard genome sequencing and annotation.</title>
        <authorList>
            <consortium name="The Broad Institute Genomics Platform"/>
            <consortium name="The Broad Institute Genome Sequencing Center for Infectious Disease"/>
            <person name="Wu L."/>
            <person name="Ma J."/>
        </authorList>
    </citation>
    <scope>NUCLEOTIDE SEQUENCE [LARGE SCALE GENOMIC DNA]</scope>
    <source>
        <strain evidence="7">CGMCC 4.7192</strain>
    </source>
</reference>
<evidence type="ECO:0000256" key="1">
    <source>
        <dbReference type="ARBA" id="ARBA00009437"/>
    </source>
</evidence>
<sequence length="315" mass="34550">MRIDDAFVSTAFRYFAATAEAGSIRAAARELNIASSAVNRQILMLEEALGMQLFERTGRTMLLTESGQVLLTQTKVSLQDYEDALGVIDELKGLQRGRVRIATAESVSVNLLPKILADFSEKYPSIEILLTVTVADSVTEMVHSREADLGFTYNPTTLDGLDIGFEESIEVGAIVSSTHPLAKKKNVDLKECFQHPYAYPARGLSLRLALDTAIDGFSNDSSINTSSPTSKPILEANSLRVMAAMAQEGRCVAFQTRVGIEHHLKSGALTFLPLTDKSLPMDRLMLIRQSARTPSPATQMFESHVVEYLKTHPIN</sequence>